<keyword evidence="7" id="KW-0443">Lipid metabolism</keyword>
<feature type="domain" description="Ketoreductase" evidence="8">
    <location>
        <begin position="6"/>
        <end position="186"/>
    </location>
</feature>
<dbReference type="EMBL" id="JBBMFK010000004">
    <property type="protein sequence ID" value="MEQ2442546.1"/>
    <property type="molecule type" value="Genomic_DNA"/>
</dbReference>
<dbReference type="PANTHER" id="PTHR42879">
    <property type="entry name" value="3-OXOACYL-(ACYL-CARRIER-PROTEIN) REDUCTASE"/>
    <property type="match status" value="1"/>
</dbReference>
<keyword evidence="10" id="KW-1185">Reference proteome</keyword>
<dbReference type="Proteomes" id="UP001464378">
    <property type="component" value="Unassembled WGS sequence"/>
</dbReference>
<dbReference type="GO" id="GO:0004316">
    <property type="term" value="F:3-oxoacyl-[acyl-carrier-protein] reductase (NADPH) activity"/>
    <property type="evidence" value="ECO:0007669"/>
    <property type="project" value="UniProtKB-EC"/>
</dbReference>
<comment type="caution">
    <text evidence="9">The sequence shown here is derived from an EMBL/GenBank/DDBJ whole genome shotgun (WGS) entry which is preliminary data.</text>
</comment>
<evidence type="ECO:0000313" key="10">
    <source>
        <dbReference type="Proteomes" id="UP001464378"/>
    </source>
</evidence>
<evidence type="ECO:0000259" key="8">
    <source>
        <dbReference type="SMART" id="SM00822"/>
    </source>
</evidence>
<comment type="similarity">
    <text evidence="2 7">Belongs to the short-chain dehydrogenases/reductases (SDR) family.</text>
</comment>
<evidence type="ECO:0000256" key="1">
    <source>
        <dbReference type="ARBA" id="ARBA00005194"/>
    </source>
</evidence>
<comment type="pathway">
    <text evidence="1 7">Lipid metabolism; fatty acid biosynthesis.</text>
</comment>
<dbReference type="PROSITE" id="PS00061">
    <property type="entry name" value="ADH_SHORT"/>
    <property type="match status" value="1"/>
</dbReference>
<reference evidence="9 10" key="1">
    <citation type="submission" date="2024-03" db="EMBL/GenBank/DDBJ databases">
        <title>Human intestinal bacterial collection.</title>
        <authorList>
            <person name="Pauvert C."/>
            <person name="Hitch T.C.A."/>
            <person name="Clavel T."/>
        </authorList>
    </citation>
    <scope>NUCLEOTIDE SEQUENCE [LARGE SCALE GENOMIC DNA]</scope>
    <source>
        <strain evidence="9 10">CLA-AP-H29</strain>
    </source>
</reference>
<keyword evidence="7" id="KW-0444">Lipid biosynthesis</keyword>
<dbReference type="EC" id="1.1.1.100" evidence="3 7"/>
<organism evidence="9 10">
    <name type="scientific">Pseudoflavonifractor intestinihominis</name>
    <dbReference type="NCBI Taxonomy" id="3133171"/>
    <lineage>
        <taxon>Bacteria</taxon>
        <taxon>Bacillati</taxon>
        <taxon>Bacillota</taxon>
        <taxon>Clostridia</taxon>
        <taxon>Eubacteriales</taxon>
        <taxon>Oscillospiraceae</taxon>
        <taxon>Pseudoflavonifractor</taxon>
    </lineage>
</organism>
<dbReference type="InterPro" id="IPR020904">
    <property type="entry name" value="Sc_DH/Rdtase_CS"/>
</dbReference>
<dbReference type="PRINTS" id="PR00081">
    <property type="entry name" value="GDHRDH"/>
</dbReference>
<dbReference type="PANTHER" id="PTHR42879:SF2">
    <property type="entry name" value="3-OXOACYL-[ACYL-CARRIER-PROTEIN] REDUCTASE FABG"/>
    <property type="match status" value="1"/>
</dbReference>
<proteinExistence type="inferred from homology"/>
<dbReference type="InterPro" id="IPR036291">
    <property type="entry name" value="NAD(P)-bd_dom_sf"/>
</dbReference>
<dbReference type="SUPFAM" id="SSF51735">
    <property type="entry name" value="NAD(P)-binding Rossmann-fold domains"/>
    <property type="match status" value="1"/>
</dbReference>
<dbReference type="NCBIfam" id="NF004200">
    <property type="entry name" value="PRK05653.1-5"/>
    <property type="match status" value="1"/>
</dbReference>
<dbReference type="InterPro" id="IPR057326">
    <property type="entry name" value="KR_dom"/>
</dbReference>
<dbReference type="Pfam" id="PF13561">
    <property type="entry name" value="adh_short_C2"/>
    <property type="match status" value="1"/>
</dbReference>
<evidence type="ECO:0000256" key="6">
    <source>
        <dbReference type="ARBA" id="ARBA00048508"/>
    </source>
</evidence>
<accession>A0ABV1E5G7</accession>
<keyword evidence="7" id="KW-0521">NADP</keyword>
<comment type="catalytic activity">
    <reaction evidence="6 7">
        <text>a (3R)-hydroxyacyl-[ACP] + NADP(+) = a 3-oxoacyl-[ACP] + NADPH + H(+)</text>
        <dbReference type="Rhea" id="RHEA:17397"/>
        <dbReference type="Rhea" id="RHEA-COMP:9916"/>
        <dbReference type="Rhea" id="RHEA-COMP:9945"/>
        <dbReference type="ChEBI" id="CHEBI:15378"/>
        <dbReference type="ChEBI" id="CHEBI:57783"/>
        <dbReference type="ChEBI" id="CHEBI:58349"/>
        <dbReference type="ChEBI" id="CHEBI:78776"/>
        <dbReference type="ChEBI" id="CHEBI:78827"/>
        <dbReference type="EC" id="1.1.1.100"/>
    </reaction>
</comment>
<evidence type="ECO:0000256" key="7">
    <source>
        <dbReference type="RuleBase" id="RU366074"/>
    </source>
</evidence>
<evidence type="ECO:0000256" key="4">
    <source>
        <dbReference type="ARBA" id="ARBA00023002"/>
    </source>
</evidence>
<dbReference type="NCBIfam" id="NF005559">
    <property type="entry name" value="PRK07231.1"/>
    <property type="match status" value="1"/>
</dbReference>
<dbReference type="NCBIfam" id="TIGR01830">
    <property type="entry name" value="3oxo_ACP_reduc"/>
    <property type="match status" value="1"/>
</dbReference>
<comment type="function">
    <text evidence="7">Catalyzes the NADPH-dependent reduction of beta-ketoacyl-ACP substrates to beta-hydroxyacyl-ACP products, the first reductive step in the elongation cycle of fatty acid biosynthesis.</text>
</comment>
<comment type="subunit">
    <text evidence="7">Homotetramer.</text>
</comment>
<dbReference type="InterPro" id="IPR050259">
    <property type="entry name" value="SDR"/>
</dbReference>
<keyword evidence="7" id="KW-0276">Fatty acid metabolism</keyword>
<keyword evidence="4 7" id="KW-0560">Oxidoreductase</keyword>
<evidence type="ECO:0000256" key="3">
    <source>
        <dbReference type="ARBA" id="ARBA00012948"/>
    </source>
</evidence>
<name>A0ABV1E5G7_9FIRM</name>
<gene>
    <name evidence="9" type="primary">fabG</name>
    <name evidence="9" type="ORF">WMO64_03580</name>
</gene>
<dbReference type="NCBIfam" id="NF009466">
    <property type="entry name" value="PRK12826.1-2"/>
    <property type="match status" value="1"/>
</dbReference>
<dbReference type="PRINTS" id="PR00080">
    <property type="entry name" value="SDRFAMILY"/>
</dbReference>
<evidence type="ECO:0000256" key="5">
    <source>
        <dbReference type="ARBA" id="ARBA00023221"/>
    </source>
</evidence>
<dbReference type="CDD" id="cd05333">
    <property type="entry name" value="BKR_SDR_c"/>
    <property type="match status" value="1"/>
</dbReference>
<evidence type="ECO:0000256" key="2">
    <source>
        <dbReference type="ARBA" id="ARBA00006484"/>
    </source>
</evidence>
<keyword evidence="5" id="KW-0753">Steroid metabolism</keyword>
<keyword evidence="7" id="KW-0275">Fatty acid biosynthesis</keyword>
<protein>
    <recommendedName>
        <fullName evidence="3 7">3-oxoacyl-[acyl-carrier-protein] reductase</fullName>
        <ecNumber evidence="3 7">1.1.1.100</ecNumber>
    </recommendedName>
</protein>
<sequence>MSLTGKTAIVTGGSRGIGKAVCLELARRGCNIVLSFAGNTAAADQTVAECQALGVQALAVQGNVADADAVKALFDAALKQFGAIDILVNNAGITRDNLLMLLKEEDFDAVVDTNLKGTFLCMKAAVRPMMKQRHGRIISLSSVVGLRGNAGQVNYAASKAGVIGMTKSLAKELAGRNITVNAVAPGFIDTDMTAVLPDKAKEAILASIPMARLGAAEDVANAVAFLASDEAGYITGQVLAVDGGMSM</sequence>
<dbReference type="InterPro" id="IPR011284">
    <property type="entry name" value="3oxo_ACP_reduc"/>
</dbReference>
<dbReference type="InterPro" id="IPR002347">
    <property type="entry name" value="SDR_fam"/>
</dbReference>
<dbReference type="RefSeq" id="WP_349231041.1">
    <property type="nucleotide sequence ID" value="NZ_JBBMFK010000004.1"/>
</dbReference>
<dbReference type="SMART" id="SM00822">
    <property type="entry name" value="PKS_KR"/>
    <property type="match status" value="1"/>
</dbReference>
<dbReference type="NCBIfam" id="NF004197">
    <property type="entry name" value="PRK05653.1-1"/>
    <property type="match status" value="1"/>
</dbReference>
<dbReference type="Gene3D" id="3.40.50.720">
    <property type="entry name" value="NAD(P)-binding Rossmann-like Domain"/>
    <property type="match status" value="1"/>
</dbReference>
<evidence type="ECO:0000313" key="9">
    <source>
        <dbReference type="EMBL" id="MEQ2442546.1"/>
    </source>
</evidence>